<keyword evidence="4 9" id="KW-0479">Metal-binding</keyword>
<comment type="similarity">
    <text evidence="2">Belongs to the inositol monophosphatase superfamily.</text>
</comment>
<dbReference type="GO" id="GO:0046854">
    <property type="term" value="P:phosphatidylinositol phosphate biosynthetic process"/>
    <property type="evidence" value="ECO:0007669"/>
    <property type="project" value="InterPro"/>
</dbReference>
<dbReference type="InterPro" id="IPR051090">
    <property type="entry name" value="Inositol_monoP_superfamily"/>
</dbReference>
<evidence type="ECO:0000313" key="10">
    <source>
        <dbReference type="EMBL" id="CAH9071064.1"/>
    </source>
</evidence>
<proteinExistence type="inferred from homology"/>
<evidence type="ECO:0000256" key="8">
    <source>
        <dbReference type="ARBA" id="ARBA00044484"/>
    </source>
</evidence>
<keyword evidence="6 9" id="KW-0460">Magnesium</keyword>
<dbReference type="Gene3D" id="3.40.190.80">
    <property type="match status" value="1"/>
</dbReference>
<dbReference type="PROSITE" id="PS00630">
    <property type="entry name" value="IMP_2"/>
    <property type="match status" value="1"/>
</dbReference>
<comment type="cofactor">
    <cofactor evidence="1 9">
        <name>Mg(2+)</name>
        <dbReference type="ChEBI" id="CHEBI:18420"/>
    </cofactor>
</comment>
<dbReference type="FunFam" id="3.40.190.80:FF:000003">
    <property type="entry name" value="PAP-specific phosphatase HAL2-like"/>
    <property type="match status" value="1"/>
</dbReference>
<evidence type="ECO:0000313" key="11">
    <source>
        <dbReference type="Proteomes" id="UP001152523"/>
    </source>
</evidence>
<keyword evidence="11" id="KW-1185">Reference proteome</keyword>
<evidence type="ECO:0000256" key="5">
    <source>
        <dbReference type="ARBA" id="ARBA00022801"/>
    </source>
</evidence>
<evidence type="ECO:0000256" key="2">
    <source>
        <dbReference type="ARBA" id="ARBA00009759"/>
    </source>
</evidence>
<dbReference type="InterPro" id="IPR000760">
    <property type="entry name" value="Inositol_monophosphatase-like"/>
</dbReference>
<comment type="catalytic activity">
    <reaction evidence="8">
        <text>3'-phosphoadenylyl sulfate + H2O = adenosine 5'-phosphosulfate + phosphate</text>
        <dbReference type="Rhea" id="RHEA:77639"/>
        <dbReference type="ChEBI" id="CHEBI:15377"/>
        <dbReference type="ChEBI" id="CHEBI:43474"/>
        <dbReference type="ChEBI" id="CHEBI:58243"/>
        <dbReference type="ChEBI" id="CHEBI:58339"/>
        <dbReference type="EC" id="3.1.3.7"/>
    </reaction>
    <physiologicalReaction direction="left-to-right" evidence="8">
        <dbReference type="Rhea" id="RHEA:77640"/>
    </physiologicalReaction>
</comment>
<evidence type="ECO:0000256" key="3">
    <source>
        <dbReference type="ARBA" id="ARBA00012633"/>
    </source>
</evidence>
<dbReference type="EC" id="3.1.3.7" evidence="3"/>
<evidence type="ECO:0000256" key="1">
    <source>
        <dbReference type="ARBA" id="ARBA00001946"/>
    </source>
</evidence>
<name>A0AAV0C9U3_9ASTE</name>
<keyword evidence="5" id="KW-0378">Hydrolase</keyword>
<dbReference type="GO" id="GO:0046872">
    <property type="term" value="F:metal ion binding"/>
    <property type="evidence" value="ECO:0007669"/>
    <property type="project" value="UniProtKB-KW"/>
</dbReference>
<dbReference type="Proteomes" id="UP001152523">
    <property type="component" value="Unassembled WGS sequence"/>
</dbReference>
<feature type="binding site" evidence="9">
    <location>
        <position position="86"/>
    </location>
    <ligand>
        <name>Mg(2+)</name>
        <dbReference type="ChEBI" id="CHEBI:18420"/>
        <label>1</label>
        <note>catalytic</note>
    </ligand>
</feature>
<accession>A0AAV0C9U3</accession>
<sequence length="149" mass="15941">MQTLDGSPPKKVHVTDIENPAEASFFESFEAAHSMHDLSSLIARKLGVKASPVRIDSQAKYGALSRGDGAIYLRFPHKGYREKIWDHAAGCIVVSEAGGTVTDAAGNPLDFSKGRYLDLDTGIIVTNQKLMPALLKAVGESLAEKASSL</sequence>
<dbReference type="InterPro" id="IPR020550">
    <property type="entry name" value="Inositol_monophosphatase_CS"/>
</dbReference>
<dbReference type="EMBL" id="CAMAPF010000018">
    <property type="protein sequence ID" value="CAH9071064.1"/>
    <property type="molecule type" value="Genomic_DNA"/>
</dbReference>
<dbReference type="SUPFAM" id="SSF56655">
    <property type="entry name" value="Carbohydrate phosphatase"/>
    <property type="match status" value="1"/>
</dbReference>
<evidence type="ECO:0000256" key="9">
    <source>
        <dbReference type="PIRSR" id="PIRSR600760-2"/>
    </source>
</evidence>
<comment type="catalytic activity">
    <reaction evidence="7">
        <text>adenosine 3',5'-bisphosphate + H2O = AMP + phosphate</text>
        <dbReference type="Rhea" id="RHEA:10040"/>
        <dbReference type="ChEBI" id="CHEBI:15377"/>
        <dbReference type="ChEBI" id="CHEBI:43474"/>
        <dbReference type="ChEBI" id="CHEBI:58343"/>
        <dbReference type="ChEBI" id="CHEBI:456215"/>
        <dbReference type="EC" id="3.1.3.7"/>
    </reaction>
    <physiologicalReaction direction="left-to-right" evidence="7">
        <dbReference type="Rhea" id="RHEA:10041"/>
    </physiologicalReaction>
</comment>
<organism evidence="10 11">
    <name type="scientific">Cuscuta epithymum</name>
    <dbReference type="NCBI Taxonomy" id="186058"/>
    <lineage>
        <taxon>Eukaryota</taxon>
        <taxon>Viridiplantae</taxon>
        <taxon>Streptophyta</taxon>
        <taxon>Embryophyta</taxon>
        <taxon>Tracheophyta</taxon>
        <taxon>Spermatophyta</taxon>
        <taxon>Magnoliopsida</taxon>
        <taxon>eudicotyledons</taxon>
        <taxon>Gunneridae</taxon>
        <taxon>Pentapetalae</taxon>
        <taxon>asterids</taxon>
        <taxon>lamiids</taxon>
        <taxon>Solanales</taxon>
        <taxon>Convolvulaceae</taxon>
        <taxon>Cuscuteae</taxon>
        <taxon>Cuscuta</taxon>
        <taxon>Cuscuta subgen. Cuscuta</taxon>
    </lineage>
</organism>
<gene>
    <name evidence="10" type="ORF">CEPIT_LOCUS3705</name>
</gene>
<evidence type="ECO:0000256" key="6">
    <source>
        <dbReference type="ARBA" id="ARBA00022842"/>
    </source>
</evidence>
<dbReference type="AlphaFoldDB" id="A0AAV0C9U3"/>
<dbReference type="GO" id="GO:0000103">
    <property type="term" value="P:sulfate assimilation"/>
    <property type="evidence" value="ECO:0007669"/>
    <property type="project" value="TreeGrafter"/>
</dbReference>
<dbReference type="Pfam" id="PF00459">
    <property type="entry name" value="Inositol_P"/>
    <property type="match status" value="1"/>
</dbReference>
<comment type="caution">
    <text evidence="10">The sequence shown here is derived from an EMBL/GenBank/DDBJ whole genome shotgun (WGS) entry which is preliminary data.</text>
</comment>
<reference evidence="10" key="1">
    <citation type="submission" date="2022-07" db="EMBL/GenBank/DDBJ databases">
        <authorList>
            <person name="Macas J."/>
            <person name="Novak P."/>
            <person name="Neumann P."/>
        </authorList>
    </citation>
    <scope>NUCLEOTIDE SEQUENCE</scope>
</reference>
<evidence type="ECO:0000256" key="4">
    <source>
        <dbReference type="ARBA" id="ARBA00022723"/>
    </source>
</evidence>
<dbReference type="PANTHER" id="PTHR43200">
    <property type="entry name" value="PHOSPHATASE"/>
    <property type="match status" value="1"/>
</dbReference>
<protein>
    <recommendedName>
        <fullName evidence="3">3'(2'),5'-bisphosphate nucleotidase</fullName>
        <ecNumber evidence="3">3.1.3.7</ecNumber>
    </recommendedName>
</protein>
<evidence type="ECO:0000256" key="7">
    <source>
        <dbReference type="ARBA" id="ARBA00044479"/>
    </source>
</evidence>
<dbReference type="GO" id="GO:0008441">
    <property type="term" value="F:3'(2'),5'-bisphosphate nucleotidase activity"/>
    <property type="evidence" value="ECO:0007669"/>
    <property type="project" value="UniProtKB-EC"/>
</dbReference>
<dbReference type="PANTHER" id="PTHR43200:SF6">
    <property type="entry name" value="3'(2'),5'-BISPHOSPHATE NUCLEOTIDASE"/>
    <property type="match status" value="1"/>
</dbReference>